<dbReference type="InterPro" id="IPR013210">
    <property type="entry name" value="LRR_N_plant-typ"/>
</dbReference>
<dbReference type="InterPro" id="IPR003591">
    <property type="entry name" value="Leu-rich_rpt_typical-subtyp"/>
</dbReference>
<sequence>MSQASFGVFSSRICSNISSSIVVFKANIALPALIFHLHKAPLTSSSGGERDALLQFKANLQDPYGSLSTWRPEDDDCCQWIGVTCDNQTGHHVTVLNLYDAGLVGEISHSLANLSYLSYLDLSSNSFHGTIPTFIGSLTELTDLHLSHNSFHGTIPTFIGSLTELTDLRLSHNSFHGTIPRSIGSLTELRFLDLSNNSLYGTIPPEFGNLTNLQYLSLRYVGRCSVEHMEWLSHLSHLKVLRMDGISLAKQNHWVDVILSLRNLSYLSLDGCELSQLIYPYSSSFLNSSSSSIEYLSLQNNNLTSSMYGWLYPLTGNKLRHLDLSSNMLDGIPKYLGNLSSLYNLYFNNNSDVVNFPSFLYNLSFGCASLTLRSLYAERSQFTGSLSDDIQKFSSLIRLNLSDNHINGTISEKLWELSSLKHIDLSHNHLSGAISENIGNSKASIINLSKNPLQGVPSTDHMSNQSSVTYIDLNSCKLGPHFPKWIQMLKKLNELDISNTSISDTVPPEFWNIHLSSLNLSSNNISGEVPDLSSRDFSKTIDLSSNSFSGPIPHLPPHLASLNLSRNKFSGGISFICQFVDGFLQFLDLSHNFLSGQLPDCLWHFKELKVLNLGHNSLSGRLPPSIGSLINLEVLYLYKNDLSGQLPLSLKNCTSLSFLNLGANRFSGNMPASIGENLSGLYGLILRSNNFFGTIPLHLCQLPNLQILDFSRNNFHGSIPSCLNNLTRMVQEGFLLPPNVHPFTTRWSSCGCLDYLVGLFGNRNEERDDQEYVAHAMIEWQGSECEFTSNLGLLKAIDLSSNNLTGHIPHELTNLHELLALNLSNNALLGEIPQQVGEMKNLVALDLSRNSLSGGIPSSMSQMNFLGYLDVSCNNLSGRIPSSTQLQSFQPSSYNGNAGLCGLLLTTKCLGDEDPKIPPPVGESDTDEDWGWFCIGGGTGFVTGFWIACGALLLNRRGRHAFFHLYDNFKDWVYVKVVVFIAKLRRIAHK</sequence>
<dbReference type="GO" id="GO:0006952">
    <property type="term" value="P:defense response"/>
    <property type="evidence" value="ECO:0007669"/>
    <property type="project" value="UniProtKB-ARBA"/>
</dbReference>
<protein>
    <recommendedName>
        <fullName evidence="16">Leucine-rich repeat-containing N-terminal plant-type domain-containing protein</fullName>
    </recommendedName>
</protein>
<keyword evidence="8 11" id="KW-1133">Transmembrane helix</keyword>
<dbReference type="GO" id="GO:0051707">
    <property type="term" value="P:response to other organism"/>
    <property type="evidence" value="ECO:0007669"/>
    <property type="project" value="UniProtKB-ARBA"/>
</dbReference>
<dbReference type="GO" id="GO:0005886">
    <property type="term" value="C:plasma membrane"/>
    <property type="evidence" value="ECO:0007669"/>
    <property type="project" value="UniProtKB-SubCell"/>
</dbReference>
<dbReference type="PRINTS" id="PR00019">
    <property type="entry name" value="LEURICHRPT"/>
</dbReference>
<evidence type="ECO:0000256" key="11">
    <source>
        <dbReference type="SAM" id="Phobius"/>
    </source>
</evidence>
<evidence type="ECO:0000256" key="10">
    <source>
        <dbReference type="ARBA" id="ARBA00023180"/>
    </source>
</evidence>
<evidence type="ECO:0000313" key="15">
    <source>
        <dbReference type="Proteomes" id="UP000235145"/>
    </source>
</evidence>
<dbReference type="SUPFAM" id="SSF52047">
    <property type="entry name" value="RNI-like"/>
    <property type="match status" value="2"/>
</dbReference>
<reference evidence="14 15" key="1">
    <citation type="journal article" date="2017" name="Nat. Commun.">
        <title>Genome assembly with in vitro proximity ligation data and whole-genome triplication in lettuce.</title>
        <authorList>
            <person name="Reyes-Chin-Wo S."/>
            <person name="Wang Z."/>
            <person name="Yang X."/>
            <person name="Kozik A."/>
            <person name="Arikit S."/>
            <person name="Song C."/>
            <person name="Xia L."/>
            <person name="Froenicke L."/>
            <person name="Lavelle D.O."/>
            <person name="Truco M.J."/>
            <person name="Xia R."/>
            <person name="Zhu S."/>
            <person name="Xu C."/>
            <person name="Xu H."/>
            <person name="Xu X."/>
            <person name="Cox K."/>
            <person name="Korf I."/>
            <person name="Meyers B.C."/>
            <person name="Michelmore R.W."/>
        </authorList>
    </citation>
    <scope>NUCLEOTIDE SEQUENCE [LARGE SCALE GENOMIC DNA]</scope>
    <source>
        <strain evidence="15">cv. Salinas</strain>
        <tissue evidence="14">Seedlings</tissue>
    </source>
</reference>
<dbReference type="Pfam" id="PF23598">
    <property type="entry name" value="LRR_14"/>
    <property type="match status" value="1"/>
</dbReference>
<accession>A0A9R1X3F1</accession>
<evidence type="ECO:0000256" key="2">
    <source>
        <dbReference type="ARBA" id="ARBA00009592"/>
    </source>
</evidence>
<evidence type="ECO:0000256" key="1">
    <source>
        <dbReference type="ARBA" id="ARBA00004251"/>
    </source>
</evidence>
<gene>
    <name evidence="14" type="ORF">LSAT_V11C600318040</name>
</gene>
<evidence type="ECO:0008006" key="16">
    <source>
        <dbReference type="Google" id="ProtNLM"/>
    </source>
</evidence>
<comment type="similarity">
    <text evidence="2">Belongs to the RLP family.</text>
</comment>
<dbReference type="AlphaFoldDB" id="A0A9R1X3F1"/>
<evidence type="ECO:0000256" key="5">
    <source>
        <dbReference type="ARBA" id="ARBA00022692"/>
    </source>
</evidence>
<dbReference type="Gene3D" id="3.80.10.10">
    <property type="entry name" value="Ribonuclease Inhibitor"/>
    <property type="match status" value="4"/>
</dbReference>
<dbReference type="PROSITE" id="PS51450">
    <property type="entry name" value="LRR"/>
    <property type="match status" value="2"/>
</dbReference>
<evidence type="ECO:0000259" key="13">
    <source>
        <dbReference type="Pfam" id="PF23598"/>
    </source>
</evidence>
<dbReference type="Pfam" id="PF00560">
    <property type="entry name" value="LRR_1"/>
    <property type="match status" value="8"/>
</dbReference>
<keyword evidence="5 11" id="KW-0812">Transmembrane</keyword>
<dbReference type="Proteomes" id="UP000235145">
    <property type="component" value="Unassembled WGS sequence"/>
</dbReference>
<keyword evidence="15" id="KW-1185">Reference proteome</keyword>
<feature type="transmembrane region" description="Helical" evidence="11">
    <location>
        <begin position="930"/>
        <end position="954"/>
    </location>
</feature>
<dbReference type="FunFam" id="3.80.10.10:FF:000095">
    <property type="entry name" value="LRR receptor-like serine/threonine-protein kinase GSO1"/>
    <property type="match status" value="1"/>
</dbReference>
<evidence type="ECO:0000256" key="6">
    <source>
        <dbReference type="ARBA" id="ARBA00022729"/>
    </source>
</evidence>
<feature type="domain" description="Disease resistance R13L4/SHOC-2-like LRR" evidence="13">
    <location>
        <begin position="109"/>
        <end position="352"/>
    </location>
</feature>
<dbReference type="Pfam" id="PF08263">
    <property type="entry name" value="LRRNT_2"/>
    <property type="match status" value="1"/>
</dbReference>
<organism evidence="14 15">
    <name type="scientific">Lactuca sativa</name>
    <name type="common">Garden lettuce</name>
    <dbReference type="NCBI Taxonomy" id="4236"/>
    <lineage>
        <taxon>Eukaryota</taxon>
        <taxon>Viridiplantae</taxon>
        <taxon>Streptophyta</taxon>
        <taxon>Embryophyta</taxon>
        <taxon>Tracheophyta</taxon>
        <taxon>Spermatophyta</taxon>
        <taxon>Magnoliopsida</taxon>
        <taxon>eudicotyledons</taxon>
        <taxon>Gunneridae</taxon>
        <taxon>Pentapetalae</taxon>
        <taxon>asterids</taxon>
        <taxon>campanulids</taxon>
        <taxon>Asterales</taxon>
        <taxon>Asteraceae</taxon>
        <taxon>Cichorioideae</taxon>
        <taxon>Cichorieae</taxon>
        <taxon>Lactucinae</taxon>
        <taxon>Lactuca</taxon>
    </lineage>
</organism>
<evidence type="ECO:0000256" key="4">
    <source>
        <dbReference type="ARBA" id="ARBA00022614"/>
    </source>
</evidence>
<comment type="caution">
    <text evidence="14">The sequence shown here is derived from an EMBL/GenBank/DDBJ whole genome shotgun (WGS) entry which is preliminary data.</text>
</comment>
<evidence type="ECO:0000256" key="3">
    <source>
        <dbReference type="ARBA" id="ARBA00022475"/>
    </source>
</evidence>
<comment type="subcellular location">
    <subcellularLocation>
        <location evidence="1">Cell membrane</location>
        <topology evidence="1">Single-pass type I membrane protein</topology>
    </subcellularLocation>
</comment>
<evidence type="ECO:0000313" key="14">
    <source>
        <dbReference type="EMBL" id="KAJ0199225.1"/>
    </source>
</evidence>
<feature type="domain" description="Leucine-rich repeat-containing N-terminal plant-type" evidence="12">
    <location>
        <begin position="48"/>
        <end position="86"/>
    </location>
</feature>
<dbReference type="PANTHER" id="PTHR48063:SF103">
    <property type="entry name" value="LEUCINE-RICH RECEPTOR-LIKE KINASE FAMILY PROTEIN"/>
    <property type="match status" value="1"/>
</dbReference>
<dbReference type="Pfam" id="PF13855">
    <property type="entry name" value="LRR_8"/>
    <property type="match status" value="1"/>
</dbReference>
<name>A0A9R1X3F1_LACSA</name>
<evidence type="ECO:0000256" key="7">
    <source>
        <dbReference type="ARBA" id="ARBA00022737"/>
    </source>
</evidence>
<keyword evidence="4" id="KW-0433">Leucine-rich repeat</keyword>
<dbReference type="InterPro" id="IPR001611">
    <property type="entry name" value="Leu-rich_rpt"/>
</dbReference>
<keyword evidence="6" id="KW-0732">Signal</keyword>
<keyword evidence="10" id="KW-0325">Glycoprotein</keyword>
<dbReference type="FunFam" id="3.80.10.10:FF:000213">
    <property type="entry name" value="Tyrosine-sulfated glycopeptide receptor 1"/>
    <property type="match status" value="2"/>
</dbReference>
<dbReference type="InterPro" id="IPR032675">
    <property type="entry name" value="LRR_dom_sf"/>
</dbReference>
<evidence type="ECO:0000259" key="12">
    <source>
        <dbReference type="Pfam" id="PF08263"/>
    </source>
</evidence>
<dbReference type="FunFam" id="3.80.10.10:FF:000129">
    <property type="entry name" value="Leucine-rich repeat receptor-like kinase"/>
    <property type="match status" value="1"/>
</dbReference>
<dbReference type="PANTHER" id="PTHR48063">
    <property type="entry name" value="LRR RECEPTOR-LIKE KINASE"/>
    <property type="match status" value="1"/>
</dbReference>
<dbReference type="InterPro" id="IPR055414">
    <property type="entry name" value="LRR_R13L4/SHOC2-like"/>
</dbReference>
<keyword evidence="7" id="KW-0677">Repeat</keyword>
<proteinExistence type="inferred from homology"/>
<dbReference type="SUPFAM" id="SSF52058">
    <property type="entry name" value="L domain-like"/>
    <property type="match status" value="2"/>
</dbReference>
<keyword evidence="9 11" id="KW-0472">Membrane</keyword>
<dbReference type="SMART" id="SM00369">
    <property type="entry name" value="LRR_TYP"/>
    <property type="match status" value="10"/>
</dbReference>
<keyword evidence="3" id="KW-1003">Cell membrane</keyword>
<dbReference type="EMBL" id="NBSK02000006">
    <property type="protein sequence ID" value="KAJ0199225.1"/>
    <property type="molecule type" value="Genomic_DNA"/>
</dbReference>
<dbReference type="InterPro" id="IPR046956">
    <property type="entry name" value="RLP23-like"/>
</dbReference>
<evidence type="ECO:0000256" key="9">
    <source>
        <dbReference type="ARBA" id="ARBA00023136"/>
    </source>
</evidence>
<evidence type="ECO:0000256" key="8">
    <source>
        <dbReference type="ARBA" id="ARBA00022989"/>
    </source>
</evidence>